<dbReference type="NCBIfam" id="NF002460">
    <property type="entry name" value="PRK01658.1"/>
    <property type="match status" value="1"/>
</dbReference>
<evidence type="ECO:0000256" key="3">
    <source>
        <dbReference type="ARBA" id="ARBA00022692"/>
    </source>
</evidence>
<gene>
    <name evidence="7" type="ORF">P5G49_11685</name>
</gene>
<evidence type="ECO:0000256" key="6">
    <source>
        <dbReference type="SAM" id="Phobius"/>
    </source>
</evidence>
<evidence type="ECO:0000313" key="8">
    <source>
        <dbReference type="Proteomes" id="UP001175097"/>
    </source>
</evidence>
<evidence type="ECO:0000256" key="5">
    <source>
        <dbReference type="ARBA" id="ARBA00023136"/>
    </source>
</evidence>
<feature type="transmembrane region" description="Helical" evidence="6">
    <location>
        <begin position="7"/>
        <end position="23"/>
    </location>
</feature>
<dbReference type="InterPro" id="IPR005538">
    <property type="entry name" value="LrgA/CidA"/>
</dbReference>
<dbReference type="Pfam" id="PF03788">
    <property type="entry name" value="LrgA"/>
    <property type="match status" value="1"/>
</dbReference>
<feature type="transmembrane region" description="Helical" evidence="6">
    <location>
        <begin position="59"/>
        <end position="78"/>
    </location>
</feature>
<keyword evidence="4 6" id="KW-1133">Transmembrane helix</keyword>
<dbReference type="PANTHER" id="PTHR33931:SF6">
    <property type="entry name" value="INTEGRAL MEMBRANE PROTEIN YXZK-RELATED"/>
    <property type="match status" value="1"/>
</dbReference>
<organism evidence="7 8">
    <name type="scientific">Sporosarcina highlanderae</name>
    <dbReference type="NCBI Taxonomy" id="3035916"/>
    <lineage>
        <taxon>Bacteria</taxon>
        <taxon>Bacillati</taxon>
        <taxon>Bacillota</taxon>
        <taxon>Bacilli</taxon>
        <taxon>Bacillales</taxon>
        <taxon>Caryophanaceae</taxon>
        <taxon>Sporosarcina</taxon>
    </lineage>
</organism>
<dbReference type="PANTHER" id="PTHR33931">
    <property type="entry name" value="HOLIN-LIKE PROTEIN CIDA-RELATED"/>
    <property type="match status" value="1"/>
</dbReference>
<keyword evidence="2" id="KW-1003">Cell membrane</keyword>
<dbReference type="EMBL" id="JAROCC010000008">
    <property type="protein sequence ID" value="MDN4608129.1"/>
    <property type="molecule type" value="Genomic_DNA"/>
</dbReference>
<feature type="transmembrane region" description="Helical" evidence="6">
    <location>
        <begin position="29"/>
        <end position="47"/>
    </location>
</feature>
<name>A0ABT8JVC9_9BACL</name>
<dbReference type="RefSeq" id="WP_301243998.1">
    <property type="nucleotide sequence ID" value="NZ_JAROCC010000008.1"/>
</dbReference>
<evidence type="ECO:0000313" key="7">
    <source>
        <dbReference type="EMBL" id="MDN4608129.1"/>
    </source>
</evidence>
<keyword evidence="5 6" id="KW-0472">Membrane</keyword>
<evidence type="ECO:0000256" key="1">
    <source>
        <dbReference type="ARBA" id="ARBA00004651"/>
    </source>
</evidence>
<evidence type="ECO:0000256" key="2">
    <source>
        <dbReference type="ARBA" id="ARBA00022475"/>
    </source>
</evidence>
<protein>
    <submittedName>
        <fullName evidence="7">CidA/LrgA family holin-like protein</fullName>
    </submittedName>
</protein>
<comment type="caution">
    <text evidence="7">The sequence shown here is derived from an EMBL/GenBank/DDBJ whole genome shotgun (WGS) entry which is preliminary data.</text>
</comment>
<feature type="transmembrane region" description="Helical" evidence="6">
    <location>
        <begin position="90"/>
        <end position="113"/>
    </location>
</feature>
<keyword evidence="8" id="KW-1185">Reference proteome</keyword>
<evidence type="ECO:0000256" key="4">
    <source>
        <dbReference type="ARBA" id="ARBA00022989"/>
    </source>
</evidence>
<accession>A0ABT8JVC9</accession>
<reference evidence="7" key="1">
    <citation type="submission" date="2023-03" db="EMBL/GenBank/DDBJ databases">
        <title>MT1 and MT2 Draft Genomes of Novel Species.</title>
        <authorList>
            <person name="Venkateswaran K."/>
        </authorList>
    </citation>
    <scope>NUCLEOTIDE SEQUENCE</scope>
    <source>
        <strain evidence="7">F6_3S_P_2</strain>
    </source>
</reference>
<comment type="subcellular location">
    <subcellularLocation>
        <location evidence="1">Cell membrane</location>
        <topology evidence="1">Multi-pass membrane protein</topology>
    </subcellularLocation>
</comment>
<proteinExistence type="predicted"/>
<sequence length="134" mass="14974">MRIINIIFQICILYIFSYIGTVLQNFFHLIIPGSIIGLLLLFTCLCFKIVPVKWIEDGAGFVLSILMLFFIPTTVGIMNYSSLLSFNGALFVLAVLSSTIISIAITGTAGQFFEKKEEKRKDDDECSKQHSHSA</sequence>
<dbReference type="Proteomes" id="UP001175097">
    <property type="component" value="Unassembled WGS sequence"/>
</dbReference>
<keyword evidence="3 6" id="KW-0812">Transmembrane</keyword>